<keyword evidence="1 4" id="KW-0028">Amino-acid biosynthesis</keyword>
<keyword evidence="4" id="KW-0460">Magnesium</keyword>
<dbReference type="Gene3D" id="3.40.50.1000">
    <property type="entry name" value="HAD superfamily/HAD-like"/>
    <property type="match status" value="1"/>
</dbReference>
<evidence type="ECO:0000256" key="4">
    <source>
        <dbReference type="HAMAP-Rule" id="MF_01681"/>
    </source>
</evidence>
<keyword evidence="4" id="KW-0479">Metal-binding</keyword>
<dbReference type="SFLD" id="SFLDG01129">
    <property type="entry name" value="C1.5:_HAD__Beta-PGM__Phosphata"/>
    <property type="match status" value="1"/>
</dbReference>
<dbReference type="Gene3D" id="1.10.720.60">
    <property type="match status" value="1"/>
</dbReference>
<dbReference type="HAMAP" id="MF_01681">
    <property type="entry name" value="Salvage_MtnC"/>
    <property type="match status" value="1"/>
</dbReference>
<dbReference type="AlphaFoldDB" id="A0A7C2ZGG7"/>
<dbReference type="GO" id="GO:0019509">
    <property type="term" value="P:L-methionine salvage from methylthioadenosine"/>
    <property type="evidence" value="ECO:0007669"/>
    <property type="project" value="UniProtKB-UniRule"/>
</dbReference>
<dbReference type="GO" id="GO:0043874">
    <property type="term" value="F:acireductone synthase activity"/>
    <property type="evidence" value="ECO:0007669"/>
    <property type="project" value="UniProtKB-EC"/>
</dbReference>
<dbReference type="Pfam" id="PF00702">
    <property type="entry name" value="Hydrolase"/>
    <property type="match status" value="1"/>
</dbReference>
<evidence type="ECO:0000256" key="2">
    <source>
        <dbReference type="ARBA" id="ARBA00022801"/>
    </source>
</evidence>
<keyword evidence="2 4" id="KW-0378">Hydrolase</keyword>
<dbReference type="PANTHER" id="PTHR20371:SF1">
    <property type="entry name" value="ENOLASE-PHOSPHATASE E1"/>
    <property type="match status" value="1"/>
</dbReference>
<comment type="catalytic activity">
    <reaction evidence="4">
        <text>5-methylsulfanyl-2,3-dioxopentyl phosphate + H2O = 1,2-dihydroxy-5-(methylsulfanyl)pent-1-en-3-one + phosphate</text>
        <dbReference type="Rhea" id="RHEA:21700"/>
        <dbReference type="ChEBI" id="CHEBI:15377"/>
        <dbReference type="ChEBI" id="CHEBI:43474"/>
        <dbReference type="ChEBI" id="CHEBI:49252"/>
        <dbReference type="ChEBI" id="CHEBI:58828"/>
        <dbReference type="EC" id="3.1.3.77"/>
    </reaction>
</comment>
<dbReference type="SFLD" id="SFLDG01133">
    <property type="entry name" value="C1.5.4:_Enolase-phosphatase_Li"/>
    <property type="match status" value="1"/>
</dbReference>
<comment type="similarity">
    <text evidence="4">Belongs to the HAD-like hydrolase superfamily. MasA/MtnC family.</text>
</comment>
<accession>A0A7C2ZGG7</accession>
<dbReference type="EC" id="3.1.3.77" evidence="4"/>
<dbReference type="NCBIfam" id="TIGR01549">
    <property type="entry name" value="HAD-SF-IA-v1"/>
    <property type="match status" value="1"/>
</dbReference>
<dbReference type="InterPro" id="IPR023943">
    <property type="entry name" value="Enolase-ppase_E1"/>
</dbReference>
<dbReference type="InterPro" id="IPR006439">
    <property type="entry name" value="HAD-SF_hydro_IA"/>
</dbReference>
<dbReference type="UniPathway" id="UPA00904">
    <property type="reaction ID" value="UER00876"/>
</dbReference>
<dbReference type="SFLD" id="SFLDS00003">
    <property type="entry name" value="Haloacid_Dehalogenase"/>
    <property type="match status" value="1"/>
</dbReference>
<proteinExistence type="inferred from homology"/>
<dbReference type="NCBIfam" id="TIGR01509">
    <property type="entry name" value="HAD-SF-IA-v3"/>
    <property type="match status" value="1"/>
</dbReference>
<gene>
    <name evidence="4 5" type="primary">mtnC</name>
    <name evidence="5" type="ORF">ENO47_03630</name>
</gene>
<dbReference type="EMBL" id="DSFP01000032">
    <property type="protein sequence ID" value="HEW45746.1"/>
    <property type="molecule type" value="Genomic_DNA"/>
</dbReference>
<comment type="caution">
    <text evidence="5">The sequence shown here is derived from an EMBL/GenBank/DDBJ whole genome shotgun (WGS) entry which is preliminary data.</text>
</comment>
<dbReference type="GO" id="GO:0043716">
    <property type="term" value="F:2-hydroxy-3-keto-5-methylthiopentenyl-1-phosphate phosphatase activity"/>
    <property type="evidence" value="ECO:0007669"/>
    <property type="project" value="UniProtKB-UniRule"/>
</dbReference>
<sequence length="227" mass="26528">MESKIKALLIDIEGTTSSLSYVKDVMFPYSKQRLRDFLSKHWQEERVSSIIRKLEERLGKRIDLEEAVKVFEDWIDRDLKEPLLKELQGHIWEEGFLSGELRGHIYEDAYKRLKEWKKNGYKLYIFSSGSVKAQKLFFGHTDYGDLTGLFDGFFDTTIGSKKGKESYERIAKEVGLEPKEFLFLSDVEEELNAARDAGMNTIKLDRYDSKEHSSHRIVKSFLEIDLP</sequence>
<evidence type="ECO:0000256" key="3">
    <source>
        <dbReference type="ARBA" id="ARBA00023167"/>
    </source>
</evidence>
<name>A0A7C2ZGG7_9AQUI</name>
<dbReference type="FunFam" id="3.40.50.1000:FF:000079">
    <property type="entry name" value="Enolase-phosphatase E1"/>
    <property type="match status" value="1"/>
</dbReference>
<comment type="cofactor">
    <cofactor evidence="4">
        <name>Mg(2+)</name>
        <dbReference type="ChEBI" id="CHEBI:18420"/>
    </cofactor>
    <text evidence="4">Binds 1 Mg(2+) ion per subunit.</text>
</comment>
<comment type="subunit">
    <text evidence="4">Monomer.</text>
</comment>
<keyword evidence="3 4" id="KW-0486">Methionine biosynthesis</keyword>
<dbReference type="GO" id="GO:0043715">
    <property type="term" value="F:2,3-diketo-5-methylthiopentyl-1-phosphate enolase activity"/>
    <property type="evidence" value="ECO:0007669"/>
    <property type="project" value="UniProtKB-UniRule"/>
</dbReference>
<dbReference type="InterPro" id="IPR036412">
    <property type="entry name" value="HAD-like_sf"/>
</dbReference>
<dbReference type="PANTHER" id="PTHR20371">
    <property type="entry name" value="ENOLASE-PHOSPHATASE E1"/>
    <property type="match status" value="1"/>
</dbReference>
<dbReference type="PRINTS" id="PR00413">
    <property type="entry name" value="HADHALOGNASE"/>
</dbReference>
<dbReference type="NCBIfam" id="TIGR01691">
    <property type="entry name" value="enolase-ppase"/>
    <property type="match status" value="1"/>
</dbReference>
<evidence type="ECO:0000313" key="5">
    <source>
        <dbReference type="EMBL" id="HEW45746.1"/>
    </source>
</evidence>
<dbReference type="SFLD" id="SFLDF00044">
    <property type="entry name" value="enolase-phosphatase"/>
    <property type="match status" value="1"/>
</dbReference>
<dbReference type="CDD" id="cd01629">
    <property type="entry name" value="HAD_EP"/>
    <property type="match status" value="1"/>
</dbReference>
<evidence type="ECO:0000256" key="1">
    <source>
        <dbReference type="ARBA" id="ARBA00022605"/>
    </source>
</evidence>
<dbReference type="InterPro" id="IPR023214">
    <property type="entry name" value="HAD_sf"/>
</dbReference>
<reference evidence="5" key="1">
    <citation type="journal article" date="2020" name="mSystems">
        <title>Genome- and Community-Level Interaction Insights into Carbon Utilization and Element Cycling Functions of Hydrothermarchaeota in Hydrothermal Sediment.</title>
        <authorList>
            <person name="Zhou Z."/>
            <person name="Liu Y."/>
            <person name="Xu W."/>
            <person name="Pan J."/>
            <person name="Luo Z.H."/>
            <person name="Li M."/>
        </authorList>
    </citation>
    <scope>NUCLEOTIDE SEQUENCE [LARGE SCALE GENOMIC DNA]</scope>
    <source>
        <strain evidence="5">SpSt-132</strain>
    </source>
</reference>
<protein>
    <recommendedName>
        <fullName evidence="4">Enolase-phosphatase E1</fullName>
        <ecNumber evidence="4">3.1.3.77</ecNumber>
    </recommendedName>
    <alternativeName>
        <fullName evidence="4">2,3-diketo-5-methylthio-1-phosphopentane phosphatase</fullName>
    </alternativeName>
</protein>
<organism evidence="5">
    <name type="scientific">Hydrogenobacter sp</name>
    <dbReference type="NCBI Taxonomy" id="2152829"/>
    <lineage>
        <taxon>Bacteria</taxon>
        <taxon>Pseudomonadati</taxon>
        <taxon>Aquificota</taxon>
        <taxon>Aquificia</taxon>
        <taxon>Aquificales</taxon>
        <taxon>Aquificaceae</taxon>
        <taxon>Hydrogenobacter</taxon>
    </lineage>
</organism>
<dbReference type="GO" id="GO:0000287">
    <property type="term" value="F:magnesium ion binding"/>
    <property type="evidence" value="ECO:0007669"/>
    <property type="project" value="UniProtKB-UniRule"/>
</dbReference>
<comment type="pathway">
    <text evidence="4">Amino-acid biosynthesis; L-methionine biosynthesis via salvage pathway; L-methionine from S-methyl-5-thio-alpha-D-ribose 1-phosphate: step 4/6.</text>
</comment>
<comment type="pathway">
    <text evidence="4">Amino-acid biosynthesis; L-methionine biosynthesis via salvage pathway; L-methionine from S-methyl-5-thio-alpha-D-ribose 1-phosphate: step 3/6.</text>
</comment>
<comment type="function">
    <text evidence="4">Bifunctional enzyme that catalyzes the enolization of 2,3-diketo-5-methylthiopentyl-1-phosphate (DK-MTP-1-P) into the intermediate 2-hydroxy-3-keto-5-methylthiopentenyl-1-phosphate (HK-MTPenyl-1-P), which is then dephosphorylated to form the acireductone 1,2-dihydroxy-3-keto-5-methylthiopentene (DHK-MTPene).</text>
</comment>
<dbReference type="SUPFAM" id="SSF56784">
    <property type="entry name" value="HAD-like"/>
    <property type="match status" value="1"/>
</dbReference>